<dbReference type="EMBL" id="BAFO02000037">
    <property type="protein sequence ID" value="GAD87801.1"/>
    <property type="molecule type" value="Genomic_DNA"/>
</dbReference>
<gene>
    <name evidence="1" type="ORF">NCAST_37_01090</name>
</gene>
<dbReference type="eggNOG" id="ENOG5032TBJ">
    <property type="taxonomic scope" value="Bacteria"/>
</dbReference>
<dbReference type="Proteomes" id="UP000017048">
    <property type="component" value="Unassembled WGS sequence"/>
</dbReference>
<evidence type="ECO:0008006" key="3">
    <source>
        <dbReference type="Google" id="ProtNLM"/>
    </source>
</evidence>
<protein>
    <recommendedName>
        <fullName evidence="3">HEXXH motif domain-containing protein</fullName>
    </recommendedName>
</protein>
<keyword evidence="2" id="KW-1185">Reference proteome</keyword>
<organism evidence="1 2">
    <name type="scientific">Nocardia asteroides NBRC 15531</name>
    <dbReference type="NCBI Taxonomy" id="1110697"/>
    <lineage>
        <taxon>Bacteria</taxon>
        <taxon>Bacillati</taxon>
        <taxon>Actinomycetota</taxon>
        <taxon>Actinomycetes</taxon>
        <taxon>Mycobacteriales</taxon>
        <taxon>Nocardiaceae</taxon>
        <taxon>Nocardia</taxon>
    </lineage>
</organism>
<name>U5EN54_NOCAS</name>
<reference evidence="1 2" key="1">
    <citation type="journal article" date="2014" name="BMC Genomics">
        <title>Genome based analysis of type-I polyketide synthase and nonribosomal peptide synthetase gene clusters in seven strains of five representative Nocardia species.</title>
        <authorList>
            <person name="Komaki H."/>
            <person name="Ichikawa N."/>
            <person name="Hosoyama A."/>
            <person name="Takahashi-Nakaguchi A."/>
            <person name="Matsuzawa T."/>
            <person name="Suzuki K."/>
            <person name="Fujita N."/>
            <person name="Gonoi T."/>
        </authorList>
    </citation>
    <scope>NUCLEOTIDE SEQUENCE [LARGE SCALE GENOMIC DNA]</scope>
    <source>
        <strain evidence="1 2">NBRC 15531</strain>
    </source>
</reference>
<dbReference type="AlphaFoldDB" id="U5EN54"/>
<proteinExistence type="predicted"/>
<dbReference type="InterPro" id="IPR026337">
    <property type="entry name" value="AKG_HExxH"/>
</dbReference>
<sequence>MTATHSEIFHAEPSESRAEILRRRINDMAKTDLIAYCHSAGRVFGKHAENAANEIEQLDTSRQFNPLLYTLHWKLHTGIAAKNFGRVSSALGEIQSAADRGLLYNKSFAISNLQWDTLDSEVYDFLAGPEGPRQANGGLPITRRLDAEHYATAKRWVEESLPVLRQVDPGMFAEFDQLVAGVRLFDGIAARGITSVRCWGMILLRVPNSGLETEESTLYFLDHITHETSHTVLHSIMTFDPLITNGHGARFTAPIRPDPRPLYGIFHAMFVLSRIAKVLDGYARVEGRASVEQWRDGSITRFYKGYQTIRQHAELTEAGEAILRTCKESVDAL</sequence>
<accession>U5EN54</accession>
<comment type="caution">
    <text evidence="1">The sequence shown here is derived from an EMBL/GenBank/DDBJ whole genome shotgun (WGS) entry which is preliminary data.</text>
</comment>
<evidence type="ECO:0000313" key="1">
    <source>
        <dbReference type="EMBL" id="GAD87801.1"/>
    </source>
</evidence>
<dbReference type="NCBIfam" id="TIGR04267">
    <property type="entry name" value="mod_HExxH"/>
    <property type="match status" value="1"/>
</dbReference>
<dbReference type="STRING" id="1824.SAMN05444423_10395"/>
<evidence type="ECO:0000313" key="2">
    <source>
        <dbReference type="Proteomes" id="UP000017048"/>
    </source>
</evidence>